<protein>
    <submittedName>
        <fullName evidence="1">Uncharacterized protein</fullName>
    </submittedName>
</protein>
<accession>X1QHE3</accession>
<evidence type="ECO:0000313" key="1">
    <source>
        <dbReference type="EMBL" id="GAI67643.1"/>
    </source>
</evidence>
<dbReference type="EMBL" id="BARV01045313">
    <property type="protein sequence ID" value="GAI67643.1"/>
    <property type="molecule type" value="Genomic_DNA"/>
</dbReference>
<dbReference type="AlphaFoldDB" id="X1QHE3"/>
<sequence length="58" mass="6755">NKMEEKLNYPKKFFSFKSGKSVENKEINEWIENVRAEVKKGAEYSYMSSGNTIVIAFD</sequence>
<reference evidence="1" key="1">
    <citation type="journal article" date="2014" name="Front. Microbiol.">
        <title>High frequency of phylogenetically diverse reductive dehalogenase-homologous genes in deep subseafloor sedimentary metagenomes.</title>
        <authorList>
            <person name="Kawai M."/>
            <person name="Futagami T."/>
            <person name="Toyoda A."/>
            <person name="Takaki Y."/>
            <person name="Nishi S."/>
            <person name="Hori S."/>
            <person name="Arai W."/>
            <person name="Tsubouchi T."/>
            <person name="Morono Y."/>
            <person name="Uchiyama I."/>
            <person name="Ito T."/>
            <person name="Fujiyama A."/>
            <person name="Inagaki F."/>
            <person name="Takami H."/>
        </authorList>
    </citation>
    <scope>NUCLEOTIDE SEQUENCE</scope>
    <source>
        <strain evidence="1">Expedition CK06-06</strain>
    </source>
</reference>
<comment type="caution">
    <text evidence="1">The sequence shown here is derived from an EMBL/GenBank/DDBJ whole genome shotgun (WGS) entry which is preliminary data.</text>
</comment>
<feature type="non-terminal residue" evidence="1">
    <location>
        <position position="58"/>
    </location>
</feature>
<proteinExistence type="predicted"/>
<name>X1QHE3_9ZZZZ</name>
<feature type="non-terminal residue" evidence="1">
    <location>
        <position position="1"/>
    </location>
</feature>
<gene>
    <name evidence="1" type="ORF">S06H3_66468</name>
</gene>
<organism evidence="1">
    <name type="scientific">marine sediment metagenome</name>
    <dbReference type="NCBI Taxonomy" id="412755"/>
    <lineage>
        <taxon>unclassified sequences</taxon>
        <taxon>metagenomes</taxon>
        <taxon>ecological metagenomes</taxon>
    </lineage>
</organism>